<dbReference type="RefSeq" id="WP_173053078.1">
    <property type="nucleotide sequence ID" value="NZ_BLPF01000001.1"/>
</dbReference>
<reference evidence="2 3" key="2">
    <citation type="submission" date="2020-03" db="EMBL/GenBank/DDBJ databases">
        <authorList>
            <person name="Ichikawa N."/>
            <person name="Kimura A."/>
            <person name="Kitahashi Y."/>
            <person name="Uohara A."/>
        </authorList>
    </citation>
    <scope>NUCLEOTIDE SEQUENCE [LARGE SCALE GENOMIC DNA]</scope>
    <source>
        <strain evidence="2 3">NBRC 108639</strain>
    </source>
</reference>
<feature type="transmembrane region" description="Helical" evidence="1">
    <location>
        <begin position="12"/>
        <end position="35"/>
    </location>
</feature>
<protein>
    <submittedName>
        <fullName evidence="2">Uncharacterized protein</fullName>
    </submittedName>
</protein>
<keyword evidence="3" id="KW-1185">Reference proteome</keyword>
<reference evidence="2 3" key="1">
    <citation type="submission" date="2020-03" db="EMBL/GenBank/DDBJ databases">
        <title>Whole genome shotgun sequence of Phytohabitans houttuyneae NBRC 108639.</title>
        <authorList>
            <person name="Komaki H."/>
            <person name="Tamura T."/>
        </authorList>
    </citation>
    <scope>NUCLEOTIDE SEQUENCE [LARGE SCALE GENOMIC DNA]</scope>
    <source>
        <strain evidence="2 3">NBRC 108639</strain>
    </source>
</reference>
<dbReference type="EMBL" id="BLPF01000001">
    <property type="protein sequence ID" value="GFJ76262.1"/>
    <property type="molecule type" value="Genomic_DNA"/>
</dbReference>
<organism evidence="2 3">
    <name type="scientific">Phytohabitans houttuyneae</name>
    <dbReference type="NCBI Taxonomy" id="1076126"/>
    <lineage>
        <taxon>Bacteria</taxon>
        <taxon>Bacillati</taxon>
        <taxon>Actinomycetota</taxon>
        <taxon>Actinomycetes</taxon>
        <taxon>Micromonosporales</taxon>
        <taxon>Micromonosporaceae</taxon>
    </lineage>
</organism>
<dbReference type="Proteomes" id="UP000482800">
    <property type="component" value="Unassembled WGS sequence"/>
</dbReference>
<comment type="caution">
    <text evidence="2">The sequence shown here is derived from an EMBL/GenBank/DDBJ whole genome shotgun (WGS) entry which is preliminary data.</text>
</comment>
<gene>
    <name evidence="2" type="ORF">Phou_004420</name>
</gene>
<keyword evidence="1" id="KW-0812">Transmembrane</keyword>
<accession>A0A6V8JUI9</accession>
<evidence type="ECO:0000256" key="1">
    <source>
        <dbReference type="SAM" id="Phobius"/>
    </source>
</evidence>
<evidence type="ECO:0000313" key="3">
    <source>
        <dbReference type="Proteomes" id="UP000482800"/>
    </source>
</evidence>
<keyword evidence="1" id="KW-1133">Transmembrane helix</keyword>
<keyword evidence="1" id="KW-0472">Membrane</keyword>
<evidence type="ECO:0000313" key="2">
    <source>
        <dbReference type="EMBL" id="GFJ76262.1"/>
    </source>
</evidence>
<dbReference type="AlphaFoldDB" id="A0A6V8JUI9"/>
<sequence length="48" mass="4662">MAGAWLGGHAVAGLAGALTAILGAVLAANLAVLVLDIGRARAALRPRT</sequence>
<proteinExistence type="predicted"/>
<name>A0A6V8JUI9_9ACTN</name>